<evidence type="ECO:0000313" key="1">
    <source>
        <dbReference type="EMBL" id="OQD77375.1"/>
    </source>
</evidence>
<evidence type="ECO:0008006" key="3">
    <source>
        <dbReference type="Google" id="ProtNLM"/>
    </source>
</evidence>
<dbReference type="STRING" id="416450.A0A1V6PK61"/>
<evidence type="ECO:0000313" key="2">
    <source>
        <dbReference type="Proteomes" id="UP000191672"/>
    </source>
</evidence>
<keyword evidence="2" id="KW-1185">Reference proteome</keyword>
<dbReference type="AlphaFoldDB" id="A0A1V6PK61"/>
<dbReference type="EMBL" id="MDYN01000108">
    <property type="protein sequence ID" value="OQD77375.1"/>
    <property type="molecule type" value="Genomic_DNA"/>
</dbReference>
<name>A0A1V6PK61_9EURO</name>
<organism evidence="1 2">
    <name type="scientific">Penicillium antarcticum</name>
    <dbReference type="NCBI Taxonomy" id="416450"/>
    <lineage>
        <taxon>Eukaryota</taxon>
        <taxon>Fungi</taxon>
        <taxon>Dikarya</taxon>
        <taxon>Ascomycota</taxon>
        <taxon>Pezizomycotina</taxon>
        <taxon>Eurotiomycetes</taxon>
        <taxon>Eurotiomycetidae</taxon>
        <taxon>Eurotiales</taxon>
        <taxon>Aspergillaceae</taxon>
        <taxon>Penicillium</taxon>
    </lineage>
</organism>
<dbReference type="SUPFAM" id="SSF48366">
    <property type="entry name" value="Ras GEF"/>
    <property type="match status" value="1"/>
</dbReference>
<gene>
    <name evidence="1" type="ORF">PENANT_c108G02718</name>
</gene>
<sequence>MDANTEPAISNKMLKSACSIGSLLSTATTQGGTLSDPPVKDKHQDQKPLEVHSKCWRELEVKNMLLSGDAKSISRLREFRLYNDAYAQMEGLQPLSSQKERLVFPESWDWRLSQSLLEGPEATAAKLAKQSIRRFSQIPFEELVRRAYGHPSQGIDDLHREYEFLKVQVYSTFTRNLEHLEFLNQLKGCLNEIDADPFVCTAIERAWQGVVSQRKPHVPFVEEKSENMNPELDERLQWIIDPLQRLLQSSDTAQNVLRQLKILKIRFSKLYRSPEGSPEASWGVFSTDTHFFELIQWTDVSGLAMALSRKDQDVFSHCLVNVFYAKDDHARRALNTRWNRLSIAVEECMVAEVDMSRKLDHLTQELYRVSNYYSLTAIIQGIKASGFPTKALRNFGHLINSEHNYQRYQQLMKHMSTRPGIHFLVPALSTAVRGNLNLADMALRLNMNTWHPPSTSTLFTPYHPHSATSTSEDAAPQFRLSFFKLPIYPYPQPSVKLTEPLLKSQQGPDLVDILDGQSQQQTWTVPTFSRVKLLVLSTFEPV</sequence>
<comment type="caution">
    <text evidence="1">The sequence shown here is derived from an EMBL/GenBank/DDBJ whole genome shotgun (WGS) entry which is preliminary data.</text>
</comment>
<dbReference type="InterPro" id="IPR023578">
    <property type="entry name" value="Ras_GEF_dom_sf"/>
</dbReference>
<dbReference type="Proteomes" id="UP000191672">
    <property type="component" value="Unassembled WGS sequence"/>
</dbReference>
<protein>
    <recommendedName>
        <fullName evidence="3">Ras-GEF domain-containing protein</fullName>
    </recommendedName>
</protein>
<proteinExistence type="predicted"/>
<accession>A0A1V6PK61</accession>
<reference evidence="2" key="1">
    <citation type="journal article" date="2017" name="Nat. Microbiol.">
        <title>Global analysis of biosynthetic gene clusters reveals vast potential of secondary metabolite production in Penicillium species.</title>
        <authorList>
            <person name="Nielsen J.C."/>
            <person name="Grijseels S."/>
            <person name="Prigent S."/>
            <person name="Ji B."/>
            <person name="Dainat J."/>
            <person name="Nielsen K.F."/>
            <person name="Frisvad J.C."/>
            <person name="Workman M."/>
            <person name="Nielsen J."/>
        </authorList>
    </citation>
    <scope>NUCLEOTIDE SEQUENCE [LARGE SCALE GENOMIC DNA]</scope>
    <source>
        <strain evidence="2">IBT 31811</strain>
    </source>
</reference>